<dbReference type="AlphaFoldDB" id="A0AAF0URQ8"/>
<proteinExistence type="predicted"/>
<sequence length="115" mass="13616">MGVWRTIRSLWPKLRGNSSIRVGNGTKTRFWKDIWIGQASLQVAFPDLMIFSRNPEATIFESWSNQGWNLNFRRHLYDWERDRLITLLCEVENFPGTAVQSDTLRWRHQGMAFSL</sequence>
<dbReference type="PANTHER" id="PTHR36617:SF16">
    <property type="entry name" value="OS04G0516500 PROTEIN"/>
    <property type="match status" value="1"/>
</dbReference>
<protein>
    <submittedName>
        <fullName evidence="1">Uncharacterized protein</fullName>
    </submittedName>
</protein>
<name>A0AAF0URQ8_SOLVR</name>
<gene>
    <name evidence="1" type="ORF">MTR67_043618</name>
</gene>
<accession>A0AAF0URQ8</accession>
<dbReference type="PANTHER" id="PTHR36617">
    <property type="entry name" value="PROTEIN, PUTATIVE-RELATED"/>
    <property type="match status" value="1"/>
</dbReference>
<evidence type="ECO:0000313" key="2">
    <source>
        <dbReference type="Proteomes" id="UP001234989"/>
    </source>
</evidence>
<organism evidence="1 2">
    <name type="scientific">Solanum verrucosum</name>
    <dbReference type="NCBI Taxonomy" id="315347"/>
    <lineage>
        <taxon>Eukaryota</taxon>
        <taxon>Viridiplantae</taxon>
        <taxon>Streptophyta</taxon>
        <taxon>Embryophyta</taxon>
        <taxon>Tracheophyta</taxon>
        <taxon>Spermatophyta</taxon>
        <taxon>Magnoliopsida</taxon>
        <taxon>eudicotyledons</taxon>
        <taxon>Gunneridae</taxon>
        <taxon>Pentapetalae</taxon>
        <taxon>asterids</taxon>
        <taxon>lamiids</taxon>
        <taxon>Solanales</taxon>
        <taxon>Solanaceae</taxon>
        <taxon>Solanoideae</taxon>
        <taxon>Solaneae</taxon>
        <taxon>Solanum</taxon>
    </lineage>
</organism>
<keyword evidence="2" id="KW-1185">Reference proteome</keyword>
<evidence type="ECO:0000313" key="1">
    <source>
        <dbReference type="EMBL" id="WMV50233.1"/>
    </source>
</evidence>
<dbReference type="Proteomes" id="UP001234989">
    <property type="component" value="Chromosome 10"/>
</dbReference>
<reference evidence="1" key="1">
    <citation type="submission" date="2023-08" db="EMBL/GenBank/DDBJ databases">
        <title>A de novo genome assembly of Solanum verrucosum Schlechtendal, a Mexican diploid species geographically isolated from the other diploid A-genome species in potato relatives.</title>
        <authorList>
            <person name="Hosaka K."/>
        </authorList>
    </citation>
    <scope>NUCLEOTIDE SEQUENCE</scope>
    <source>
        <tissue evidence="1">Young leaves</tissue>
    </source>
</reference>
<dbReference type="EMBL" id="CP133621">
    <property type="protein sequence ID" value="WMV50233.1"/>
    <property type="molecule type" value="Genomic_DNA"/>
</dbReference>